<protein>
    <recommendedName>
        <fullName evidence="6">Fumarate hydratase class II</fullName>
        <shortName evidence="6">Fumarase C</shortName>
        <ecNumber evidence="6">4.2.1.2</ecNumber>
    </recommendedName>
    <alternativeName>
        <fullName evidence="6">Aerobic fumarase</fullName>
    </alternativeName>
    <alternativeName>
        <fullName evidence="6">Iron-independent fumarase</fullName>
    </alternativeName>
</protein>
<feature type="binding site" evidence="6">
    <location>
        <position position="190"/>
    </location>
    <ligand>
        <name>substrate</name>
    </ligand>
</feature>
<evidence type="ECO:0000256" key="3">
    <source>
        <dbReference type="ARBA" id="ARBA00022490"/>
    </source>
</evidence>
<dbReference type="Gene3D" id="1.10.40.30">
    <property type="entry name" value="Fumarase/aspartase (C-terminal domain)"/>
    <property type="match status" value="1"/>
</dbReference>
<feature type="binding site" evidence="6">
    <location>
        <position position="322"/>
    </location>
    <ligand>
        <name>substrate</name>
    </ligand>
</feature>
<comment type="function">
    <text evidence="6">Involved in the TCA cycle. Catalyzes the stereospecific interconversion of fumarate to L-malate.</text>
</comment>
<comment type="miscellaneous">
    <text evidence="6">There are 2 substrate-binding sites: the catalytic A site, and the non-catalytic B site that may play a role in the transfer of substrate or product between the active site and the solvent. Alternatively, the B site may bind allosteric effectors.</text>
</comment>
<evidence type="ECO:0000256" key="1">
    <source>
        <dbReference type="ARBA" id="ARBA00001494"/>
    </source>
</evidence>
<dbReference type="PRINTS" id="PR00145">
    <property type="entry name" value="ARGSUCLYASE"/>
</dbReference>
<dbReference type="InterPro" id="IPR008948">
    <property type="entry name" value="L-Aspartase-like"/>
</dbReference>
<dbReference type="FunFam" id="1.10.275.10:FF:000001">
    <property type="entry name" value="Fumarate hydratase, mitochondrial"/>
    <property type="match status" value="1"/>
</dbReference>
<evidence type="ECO:0000256" key="7">
    <source>
        <dbReference type="SAM" id="MobiDB-lite"/>
    </source>
</evidence>
<dbReference type="FunFam" id="1.20.200.10:FF:000001">
    <property type="entry name" value="Fumarate hydratase, mitochondrial"/>
    <property type="match status" value="1"/>
</dbReference>
<feature type="region of interest" description="Disordered" evidence="7">
    <location>
        <begin position="443"/>
        <end position="473"/>
    </location>
</feature>
<dbReference type="NCBIfam" id="NF008909">
    <property type="entry name" value="PRK12273.1"/>
    <property type="match status" value="1"/>
</dbReference>
<organism evidence="10 11">
    <name type="scientific">Dictyobacter aurantiacus</name>
    <dbReference type="NCBI Taxonomy" id="1936993"/>
    <lineage>
        <taxon>Bacteria</taxon>
        <taxon>Bacillati</taxon>
        <taxon>Chloroflexota</taxon>
        <taxon>Ktedonobacteria</taxon>
        <taxon>Ktedonobacterales</taxon>
        <taxon>Dictyobacteraceae</taxon>
        <taxon>Dictyobacter</taxon>
    </lineage>
</organism>
<dbReference type="GO" id="GO:0008797">
    <property type="term" value="F:aspartate ammonia-lyase activity"/>
    <property type="evidence" value="ECO:0007669"/>
    <property type="project" value="UniProtKB-EC"/>
</dbReference>
<evidence type="ECO:0000259" key="8">
    <source>
        <dbReference type="Pfam" id="PF00206"/>
    </source>
</evidence>
<dbReference type="SUPFAM" id="SSF48557">
    <property type="entry name" value="L-aspartase-like"/>
    <property type="match status" value="1"/>
</dbReference>
<proteinExistence type="inferred from homology"/>
<feature type="binding site" evidence="6">
    <location>
        <begin position="327"/>
        <end position="329"/>
    </location>
    <ligand>
        <name>substrate</name>
    </ligand>
</feature>
<evidence type="ECO:0000256" key="6">
    <source>
        <dbReference type="HAMAP-Rule" id="MF_00743"/>
    </source>
</evidence>
<feature type="domain" description="Fumarase C C-terminal" evidence="9">
    <location>
        <begin position="410"/>
        <end position="463"/>
    </location>
</feature>
<dbReference type="InterPro" id="IPR022761">
    <property type="entry name" value="Fumarate_lyase_N"/>
</dbReference>
<dbReference type="GO" id="GO:0004333">
    <property type="term" value="F:fumarate hydratase activity"/>
    <property type="evidence" value="ECO:0007669"/>
    <property type="project" value="UniProtKB-UniRule"/>
</dbReference>
<dbReference type="CDD" id="cd01362">
    <property type="entry name" value="Fumarase_classII"/>
    <property type="match status" value="1"/>
</dbReference>
<dbReference type="Gene3D" id="1.20.200.10">
    <property type="entry name" value="Fumarase/aspartase (Central domain)"/>
    <property type="match status" value="1"/>
</dbReference>
<keyword evidence="3 6" id="KW-0963">Cytoplasm</keyword>
<accession>A0A401ZDJ8</accession>
<dbReference type="EMBL" id="BIFQ01000001">
    <property type="protein sequence ID" value="GCE04913.1"/>
    <property type="molecule type" value="Genomic_DNA"/>
</dbReference>
<dbReference type="Pfam" id="PF00206">
    <property type="entry name" value="Lyase_1"/>
    <property type="match status" value="1"/>
</dbReference>
<evidence type="ECO:0000256" key="5">
    <source>
        <dbReference type="ARBA" id="ARBA00023239"/>
    </source>
</evidence>
<sequence length="473" mass="50781">MSQDAQDTRIERDSMGEMQVPVHAYYGASTQRAVLNFPISDLRFSREFIRALGQIKQSAAWVNRELGHVDAQIADAIIQASQEVIDGKLDDHFVLDIFQTGSGTSTNMNANEVIANRASEILGGSRGSRKVHPNDHVNFGQSSNDVIPSAIHLSALLSIEHYLIPALLELQQTLSDKTDEFYSVIKTGRTHLQDATPIRLGQEFSGYTGQIERAIIRLNHAQSELSELALGGTAVGTGVNTDPVFASRVCERLSNITGVEVRETSNHFQSQSTLDNVVEASGVLNTIAVSLMKIANDIRWLGSGPRAGIGEIELPAVQPGSSIMPGKVNPVIAESVCMVCAQAIGNHTTVTVAGQSGNFEINVMMPVVAYNVLQSINLLAAASRNFSRQCISGLKATTRGPEMVERGLAICTSLAPVIGYDAAADISKEAHKTGRTVREVAREKTSLTEEDLDRILNPESMTRPGLEGGPAGG</sequence>
<feature type="binding site" evidence="6">
    <location>
        <begin position="142"/>
        <end position="144"/>
    </location>
    <ligand>
        <name>substrate</name>
    </ligand>
</feature>
<feature type="site" description="Important for catalytic activity" evidence="6">
    <location>
        <position position="334"/>
    </location>
</feature>
<dbReference type="Proteomes" id="UP000287224">
    <property type="component" value="Unassembled WGS sequence"/>
</dbReference>
<dbReference type="PANTHER" id="PTHR11444">
    <property type="entry name" value="ASPARTATEAMMONIA/ARGININOSUCCINATE/ADENYLOSUCCINATE LYASE"/>
    <property type="match status" value="1"/>
</dbReference>
<gene>
    <name evidence="6 10" type="primary">fumC</name>
    <name evidence="10" type="ORF">KDAU_22420</name>
</gene>
<dbReference type="EC" id="4.2.1.2" evidence="6"/>
<name>A0A401ZDJ8_9CHLR</name>
<dbReference type="AlphaFoldDB" id="A0A401ZDJ8"/>
<dbReference type="Pfam" id="PF10415">
    <property type="entry name" value="FumaraseC_C"/>
    <property type="match status" value="1"/>
</dbReference>
<dbReference type="InterPro" id="IPR024083">
    <property type="entry name" value="Fumarase/histidase_N"/>
</dbReference>
<feature type="binding site" description="in site B" evidence="6">
    <location>
        <begin position="132"/>
        <end position="135"/>
    </location>
    <ligand>
        <name>substrate</name>
    </ligand>
</feature>
<dbReference type="GO" id="GO:0006099">
    <property type="term" value="P:tricarboxylic acid cycle"/>
    <property type="evidence" value="ECO:0007669"/>
    <property type="project" value="UniProtKB-UniRule"/>
</dbReference>
<evidence type="ECO:0000256" key="4">
    <source>
        <dbReference type="ARBA" id="ARBA00022532"/>
    </source>
</evidence>
<dbReference type="FunFam" id="1.10.40.30:FF:000002">
    <property type="entry name" value="Fumarate hydratase class II"/>
    <property type="match status" value="1"/>
</dbReference>
<dbReference type="PANTHER" id="PTHR11444:SF22">
    <property type="entry name" value="FUMARATE HYDRATASE CLASS II"/>
    <property type="match status" value="1"/>
</dbReference>
<dbReference type="GO" id="GO:0006106">
    <property type="term" value="P:fumarate metabolic process"/>
    <property type="evidence" value="ECO:0007669"/>
    <property type="project" value="InterPro"/>
</dbReference>
<comment type="pathway">
    <text evidence="6">Carbohydrate metabolism; tricarboxylic acid cycle; (S)-malate from fumarate: step 1/1.</text>
</comment>
<dbReference type="GO" id="GO:0005737">
    <property type="term" value="C:cytoplasm"/>
    <property type="evidence" value="ECO:0007669"/>
    <property type="project" value="UniProtKB-SubCell"/>
</dbReference>
<dbReference type="InterPro" id="IPR020557">
    <property type="entry name" value="Fumarate_lyase_CS"/>
</dbReference>
<evidence type="ECO:0000256" key="2">
    <source>
        <dbReference type="ARBA" id="ARBA00009084"/>
    </source>
</evidence>
<keyword evidence="4 6" id="KW-0816">Tricarboxylic acid cycle</keyword>
<evidence type="ECO:0000313" key="10">
    <source>
        <dbReference type="EMBL" id="GCE04913.1"/>
    </source>
</evidence>
<feature type="domain" description="Fumarate lyase N-terminal" evidence="8">
    <location>
        <begin position="16"/>
        <end position="345"/>
    </location>
</feature>
<feature type="active site" description="Proton donor/acceptor" evidence="6">
    <location>
        <position position="191"/>
    </location>
</feature>
<dbReference type="InterPro" id="IPR005677">
    <property type="entry name" value="Fum_hydII"/>
</dbReference>
<comment type="similarity">
    <text evidence="2 6">Belongs to the class-II fumarase/aspartase family. Fumarase subfamily.</text>
</comment>
<comment type="caution">
    <text evidence="10">The sequence shown here is derived from an EMBL/GenBank/DDBJ whole genome shotgun (WGS) entry which is preliminary data.</text>
</comment>
<dbReference type="InterPro" id="IPR000362">
    <property type="entry name" value="Fumarate_lyase_fam"/>
</dbReference>
<keyword evidence="11" id="KW-1185">Reference proteome</keyword>
<comment type="catalytic activity">
    <reaction evidence="1">
        <text>L-aspartate = fumarate + NH4(+)</text>
        <dbReference type="Rhea" id="RHEA:16601"/>
        <dbReference type="ChEBI" id="CHEBI:28938"/>
        <dbReference type="ChEBI" id="CHEBI:29806"/>
        <dbReference type="ChEBI" id="CHEBI:29991"/>
        <dbReference type="EC" id="4.3.1.1"/>
    </reaction>
</comment>
<evidence type="ECO:0000259" key="9">
    <source>
        <dbReference type="Pfam" id="PF10415"/>
    </source>
</evidence>
<feature type="active site" evidence="6">
    <location>
        <position position="321"/>
    </location>
</feature>
<dbReference type="InterPro" id="IPR018951">
    <property type="entry name" value="Fumarase_C_C"/>
</dbReference>
<comment type="catalytic activity">
    <reaction evidence="6">
        <text>(S)-malate = fumarate + H2O</text>
        <dbReference type="Rhea" id="RHEA:12460"/>
        <dbReference type="ChEBI" id="CHEBI:15377"/>
        <dbReference type="ChEBI" id="CHEBI:15589"/>
        <dbReference type="ChEBI" id="CHEBI:29806"/>
        <dbReference type="EC" id="4.2.1.2"/>
    </reaction>
</comment>
<dbReference type="Gene3D" id="1.10.275.10">
    <property type="entry name" value="Fumarase/aspartase (N-terminal domain)"/>
    <property type="match status" value="1"/>
</dbReference>
<comment type="subcellular location">
    <subcellularLocation>
        <location evidence="6">Cytoplasm</location>
    </subcellularLocation>
</comment>
<keyword evidence="5 6" id="KW-0456">Lyase</keyword>
<feature type="binding site" evidence="6">
    <location>
        <begin position="102"/>
        <end position="104"/>
    </location>
    <ligand>
        <name>substrate</name>
    </ligand>
</feature>
<comment type="subunit">
    <text evidence="6">Homotetramer.</text>
</comment>
<dbReference type="PROSITE" id="PS00163">
    <property type="entry name" value="FUMARATE_LYASES"/>
    <property type="match status" value="1"/>
</dbReference>
<dbReference type="OrthoDB" id="9802809at2"/>
<evidence type="ECO:0000313" key="11">
    <source>
        <dbReference type="Proteomes" id="UP000287224"/>
    </source>
</evidence>
<reference evidence="11" key="1">
    <citation type="submission" date="2018-12" db="EMBL/GenBank/DDBJ databases">
        <title>Tengunoibacter tsumagoiensis gen. nov., sp. nov., Dictyobacter kobayashii sp. nov., D. alpinus sp. nov., and D. joshuensis sp. nov. and description of Dictyobacteraceae fam. nov. within the order Ktedonobacterales isolated from Tengu-no-mugimeshi.</title>
        <authorList>
            <person name="Wang C.M."/>
            <person name="Zheng Y."/>
            <person name="Sakai Y."/>
            <person name="Toyoda A."/>
            <person name="Minakuchi Y."/>
            <person name="Abe K."/>
            <person name="Yokota A."/>
            <person name="Yabe S."/>
        </authorList>
    </citation>
    <scope>NUCLEOTIDE SEQUENCE [LARGE SCALE GENOMIC DNA]</scope>
    <source>
        <strain evidence="11">S-27</strain>
    </source>
</reference>
<dbReference type="HAMAP" id="MF_00743">
    <property type="entry name" value="FumaraseC"/>
    <property type="match status" value="1"/>
</dbReference>
<dbReference type="PRINTS" id="PR00149">
    <property type="entry name" value="FUMRATELYASE"/>
</dbReference>
<dbReference type="UniPathway" id="UPA00223">
    <property type="reaction ID" value="UER01007"/>
</dbReference>
<dbReference type="RefSeq" id="WP_126596016.1">
    <property type="nucleotide sequence ID" value="NZ_BIFQ01000001.1"/>
</dbReference>